<sequence length="324" mass="35347">DKVTVKPPDVFSIISGCKAPKEDSIMDLACLVTGYVPEPVKVTWHSEAQGQIQKTFPSVRIGELYTLTSLLSFPASEWKDKHHRCIINHYETNKNINETFQLPASWNAQASPVPTVPPRAEKGSTETTKINTATTTGGTGSKAPSSLSISLLSMSVPAETASWLLCEVSGFSPPDILLMWLEDKREVNPSWFASTHPMAQAGNKTFRSWSILRLPATAGTSPATYTCVVRHEASRTMLNASKILDTPLTPHSKDENSDDYTDLEEEGGLWPTLCTFVALFLLTLLYSGFVTFIKVGAPRLDVPPFGNGDGRHASPRVTLESHSG</sequence>
<dbReference type="InterPro" id="IPR013783">
    <property type="entry name" value="Ig-like_fold"/>
</dbReference>
<accession>A0A8C0WSR1</accession>
<protein>
    <recommendedName>
        <fullName evidence="4">Ig-like domain-containing protein</fullName>
    </recommendedName>
</protein>
<evidence type="ECO:0000256" key="1">
    <source>
        <dbReference type="ARBA" id="ARBA00023319"/>
    </source>
</evidence>
<feature type="compositionally biased region" description="Low complexity" evidence="2">
    <location>
        <begin position="125"/>
        <end position="136"/>
    </location>
</feature>
<keyword evidence="3" id="KW-1133">Transmembrane helix</keyword>
<dbReference type="Ensembl" id="ENSCCNT00000020572.1">
    <property type="protein sequence ID" value="ENSCCNP00000015750.1"/>
    <property type="gene ID" value="ENSCCNG00000016139.1"/>
</dbReference>
<feature type="transmembrane region" description="Helical" evidence="3">
    <location>
        <begin position="269"/>
        <end position="293"/>
    </location>
</feature>
<feature type="region of interest" description="Disordered" evidence="2">
    <location>
        <begin position="111"/>
        <end position="142"/>
    </location>
</feature>
<evidence type="ECO:0000256" key="2">
    <source>
        <dbReference type="SAM" id="MobiDB-lite"/>
    </source>
</evidence>
<name>A0A8C0WSR1_CASCN</name>
<evidence type="ECO:0000256" key="3">
    <source>
        <dbReference type="SAM" id="Phobius"/>
    </source>
</evidence>
<dbReference type="InterPro" id="IPR003006">
    <property type="entry name" value="Ig/MHC_CS"/>
</dbReference>
<dbReference type="PROSITE" id="PS00290">
    <property type="entry name" value="IG_MHC"/>
    <property type="match status" value="1"/>
</dbReference>
<dbReference type="PROSITE" id="PS50835">
    <property type="entry name" value="IG_LIKE"/>
    <property type="match status" value="2"/>
</dbReference>
<keyword evidence="3" id="KW-0472">Membrane</keyword>
<dbReference type="InterPro" id="IPR003597">
    <property type="entry name" value="Ig_C1-set"/>
</dbReference>
<dbReference type="PANTHER" id="PTHR23411">
    <property type="entry name" value="TAPASIN"/>
    <property type="match status" value="1"/>
</dbReference>
<keyword evidence="3" id="KW-0812">Transmembrane</keyword>
<keyword evidence="1" id="KW-0393">Immunoglobulin domain</keyword>
<dbReference type="InterPro" id="IPR007110">
    <property type="entry name" value="Ig-like_dom"/>
</dbReference>
<dbReference type="Pfam" id="PF07654">
    <property type="entry name" value="C1-set"/>
    <property type="match status" value="2"/>
</dbReference>
<evidence type="ECO:0000259" key="4">
    <source>
        <dbReference type="PROSITE" id="PS50835"/>
    </source>
</evidence>
<feature type="domain" description="Ig-like" evidence="4">
    <location>
        <begin position="144"/>
        <end position="245"/>
    </location>
</feature>
<feature type="region of interest" description="Disordered" evidence="2">
    <location>
        <begin position="304"/>
        <end position="324"/>
    </location>
</feature>
<evidence type="ECO:0000313" key="5">
    <source>
        <dbReference type="Ensembl" id="ENSCCNP00000015750.1"/>
    </source>
</evidence>
<feature type="domain" description="Ig-like" evidence="4">
    <location>
        <begin position="8"/>
        <end position="97"/>
    </location>
</feature>
<dbReference type="AlphaFoldDB" id="A0A8C0WSR1"/>
<reference evidence="5" key="1">
    <citation type="submission" date="2023-09" db="UniProtKB">
        <authorList>
            <consortium name="Ensembl"/>
        </authorList>
    </citation>
    <scope>IDENTIFICATION</scope>
</reference>
<dbReference type="SUPFAM" id="SSF48726">
    <property type="entry name" value="Immunoglobulin"/>
    <property type="match status" value="2"/>
</dbReference>
<organism evidence="5">
    <name type="scientific">Castor canadensis</name>
    <name type="common">American beaver</name>
    <dbReference type="NCBI Taxonomy" id="51338"/>
    <lineage>
        <taxon>Eukaryota</taxon>
        <taxon>Metazoa</taxon>
        <taxon>Chordata</taxon>
        <taxon>Craniata</taxon>
        <taxon>Vertebrata</taxon>
        <taxon>Euteleostomi</taxon>
        <taxon>Mammalia</taxon>
        <taxon>Eutheria</taxon>
        <taxon>Euarchontoglires</taxon>
        <taxon>Glires</taxon>
        <taxon>Rodentia</taxon>
        <taxon>Castorimorpha</taxon>
        <taxon>Castoridae</taxon>
        <taxon>Castor</taxon>
    </lineage>
</organism>
<dbReference type="Gene3D" id="2.60.40.10">
    <property type="entry name" value="Immunoglobulins"/>
    <property type="match status" value="2"/>
</dbReference>
<dbReference type="SMART" id="SM00407">
    <property type="entry name" value="IGc1"/>
    <property type="match status" value="2"/>
</dbReference>
<proteinExistence type="predicted"/>
<dbReference type="InterPro" id="IPR036179">
    <property type="entry name" value="Ig-like_dom_sf"/>
</dbReference>
<dbReference type="InterPro" id="IPR050380">
    <property type="entry name" value="Immune_Resp_Modulators"/>
</dbReference>